<evidence type="ECO:0000256" key="6">
    <source>
        <dbReference type="ARBA" id="ARBA00023242"/>
    </source>
</evidence>
<evidence type="ECO:0000313" key="9">
    <source>
        <dbReference type="EMBL" id="KAJ4802095.1"/>
    </source>
</evidence>
<feature type="compositionally biased region" description="Acidic residues" evidence="8">
    <location>
        <begin position="181"/>
        <end position="197"/>
    </location>
</feature>
<feature type="region of interest" description="Disordered" evidence="8">
    <location>
        <begin position="178"/>
        <end position="206"/>
    </location>
</feature>
<dbReference type="Proteomes" id="UP001140206">
    <property type="component" value="Chromosome 1"/>
</dbReference>
<evidence type="ECO:0000256" key="1">
    <source>
        <dbReference type="ARBA" id="ARBA00004123"/>
    </source>
</evidence>
<evidence type="ECO:0000256" key="3">
    <source>
        <dbReference type="ARBA" id="ARBA00022664"/>
    </source>
</evidence>
<dbReference type="GO" id="GO:0005681">
    <property type="term" value="C:spliceosomal complex"/>
    <property type="evidence" value="ECO:0007669"/>
    <property type="project" value="UniProtKB-KW"/>
</dbReference>
<accession>A0AAV8GEK3</accession>
<keyword evidence="10" id="KW-1185">Reference proteome</keyword>
<gene>
    <name evidence="9" type="ORF">LUZ62_014661</name>
</gene>
<evidence type="ECO:0000256" key="7">
    <source>
        <dbReference type="RuleBase" id="RU367025"/>
    </source>
</evidence>
<keyword evidence="5 7" id="KW-0508">mRNA splicing</keyword>
<dbReference type="EMBL" id="JAMFTS010000001">
    <property type="protein sequence ID" value="KAJ4802095.1"/>
    <property type="molecule type" value="Genomic_DNA"/>
</dbReference>
<evidence type="ECO:0000256" key="4">
    <source>
        <dbReference type="ARBA" id="ARBA00022728"/>
    </source>
</evidence>
<dbReference type="PANTHER" id="PTHR23142">
    <property type="entry name" value="PRE-MRNA-SPLICING FACTOR 38A-RELATED"/>
    <property type="match status" value="1"/>
</dbReference>
<organism evidence="9 10">
    <name type="scientific">Rhynchospora pubera</name>
    <dbReference type="NCBI Taxonomy" id="906938"/>
    <lineage>
        <taxon>Eukaryota</taxon>
        <taxon>Viridiplantae</taxon>
        <taxon>Streptophyta</taxon>
        <taxon>Embryophyta</taxon>
        <taxon>Tracheophyta</taxon>
        <taxon>Spermatophyta</taxon>
        <taxon>Magnoliopsida</taxon>
        <taxon>Liliopsida</taxon>
        <taxon>Poales</taxon>
        <taxon>Cyperaceae</taxon>
        <taxon>Cyperoideae</taxon>
        <taxon>Rhynchosporeae</taxon>
        <taxon>Rhynchospora</taxon>
    </lineage>
</organism>
<dbReference type="AlphaFoldDB" id="A0AAV8GEK3"/>
<name>A0AAV8GEK3_9POAL</name>
<protein>
    <recommendedName>
        <fullName evidence="7">Pre-mRNA-splicing factor 38</fullName>
    </recommendedName>
</protein>
<comment type="subcellular location">
    <subcellularLocation>
        <location evidence="1 7">Nucleus</location>
    </subcellularLocation>
</comment>
<reference evidence="9" key="1">
    <citation type="submission" date="2022-08" db="EMBL/GenBank/DDBJ databases">
        <authorList>
            <person name="Marques A."/>
        </authorList>
    </citation>
    <scope>NUCLEOTIDE SEQUENCE</scope>
    <source>
        <strain evidence="9">RhyPub2mFocal</strain>
        <tissue evidence="9">Leaves</tissue>
    </source>
</reference>
<keyword evidence="4 7" id="KW-0747">Spliceosome</keyword>
<evidence type="ECO:0000256" key="8">
    <source>
        <dbReference type="SAM" id="MobiDB-lite"/>
    </source>
</evidence>
<keyword evidence="3 7" id="KW-0507">mRNA processing</keyword>
<comment type="caution">
    <text evidence="9">The sequence shown here is derived from an EMBL/GenBank/DDBJ whole genome shotgun (WGS) entry which is preliminary data.</text>
</comment>
<dbReference type="Pfam" id="PF03371">
    <property type="entry name" value="PRP38"/>
    <property type="match status" value="1"/>
</dbReference>
<dbReference type="GO" id="GO:0000398">
    <property type="term" value="P:mRNA splicing, via spliceosome"/>
    <property type="evidence" value="ECO:0007669"/>
    <property type="project" value="UniProtKB-UniRule"/>
</dbReference>
<evidence type="ECO:0000313" key="10">
    <source>
        <dbReference type="Proteomes" id="UP001140206"/>
    </source>
</evidence>
<comment type="similarity">
    <text evidence="2 7">Belongs to the PRP38 family.</text>
</comment>
<sequence>MANWTDPLAKSVHRTNPQNLVEKIMRSKIYQNTYWKEQCFGLTAETLVDKAMDLNHLGGTFGGARKPTPFLCLLFKMLQIQPNKDIVVEFINNEDYKYVRVLSAFYLRLTASVFDVYLYLEPLYNDYRKLNDGSFSLTHVDEFIDEILTTNYSCNIALPRVQKRSNLEASSILDPRRSALEDDFDEDEEDKDDDDDNHDACPMDTDDRHKITTLSTLTVVK</sequence>
<comment type="function">
    <text evidence="7">Required for pre-mRNA splicing.</text>
</comment>
<evidence type="ECO:0000256" key="5">
    <source>
        <dbReference type="ARBA" id="ARBA00023187"/>
    </source>
</evidence>
<evidence type="ECO:0000256" key="2">
    <source>
        <dbReference type="ARBA" id="ARBA00006164"/>
    </source>
</evidence>
<dbReference type="InterPro" id="IPR005037">
    <property type="entry name" value="PRP38"/>
</dbReference>
<keyword evidence="6 7" id="KW-0539">Nucleus</keyword>
<proteinExistence type="inferred from homology"/>